<dbReference type="GO" id="GO:0009279">
    <property type="term" value="C:cell outer membrane"/>
    <property type="evidence" value="ECO:0007669"/>
    <property type="project" value="UniProtKB-SubCell"/>
</dbReference>
<keyword evidence="3" id="KW-0732">Signal</keyword>
<feature type="domain" description="SusD-like N-terminal" evidence="7">
    <location>
        <begin position="23"/>
        <end position="216"/>
    </location>
</feature>
<keyword evidence="9" id="KW-1185">Reference proteome</keyword>
<evidence type="ECO:0000259" key="7">
    <source>
        <dbReference type="Pfam" id="PF14322"/>
    </source>
</evidence>
<dbReference type="SUPFAM" id="SSF48452">
    <property type="entry name" value="TPR-like"/>
    <property type="match status" value="1"/>
</dbReference>
<comment type="subcellular location">
    <subcellularLocation>
        <location evidence="1">Cell outer membrane</location>
    </subcellularLocation>
</comment>
<comment type="similarity">
    <text evidence="2">Belongs to the SusD family.</text>
</comment>
<gene>
    <name evidence="8" type="ORF">KMW28_19280</name>
</gene>
<dbReference type="Pfam" id="PF14322">
    <property type="entry name" value="SusD-like_3"/>
    <property type="match status" value="1"/>
</dbReference>
<reference evidence="8 9" key="1">
    <citation type="submission" date="2021-05" db="EMBL/GenBank/DDBJ databases">
        <title>Comparative genomic studies on the polysaccharide-degrading batcterial strains of the Flammeovirga genus.</title>
        <authorList>
            <person name="Zewei F."/>
            <person name="Zheng Z."/>
            <person name="Yu L."/>
            <person name="Ruyue G."/>
            <person name="Yanhong M."/>
            <person name="Yuanyuan C."/>
            <person name="Jingyan G."/>
            <person name="Wenjun H."/>
        </authorList>
    </citation>
    <scope>NUCLEOTIDE SEQUENCE [LARGE SCALE GENOMIC DNA]</scope>
    <source>
        <strain evidence="8 9">NBRC:100898</strain>
    </source>
</reference>
<keyword evidence="5" id="KW-0998">Cell outer membrane</keyword>
<organism evidence="8 9">
    <name type="scientific">Flammeovirga yaeyamensis</name>
    <dbReference type="NCBI Taxonomy" id="367791"/>
    <lineage>
        <taxon>Bacteria</taxon>
        <taxon>Pseudomonadati</taxon>
        <taxon>Bacteroidota</taxon>
        <taxon>Cytophagia</taxon>
        <taxon>Cytophagales</taxon>
        <taxon>Flammeovirgaceae</taxon>
        <taxon>Flammeovirga</taxon>
    </lineage>
</organism>
<evidence type="ECO:0000259" key="6">
    <source>
        <dbReference type="Pfam" id="PF07980"/>
    </source>
</evidence>
<evidence type="ECO:0000256" key="3">
    <source>
        <dbReference type="ARBA" id="ARBA00022729"/>
    </source>
</evidence>
<evidence type="ECO:0000256" key="1">
    <source>
        <dbReference type="ARBA" id="ARBA00004442"/>
    </source>
</evidence>
<evidence type="ECO:0000256" key="2">
    <source>
        <dbReference type="ARBA" id="ARBA00006275"/>
    </source>
</evidence>
<proteinExistence type="inferred from homology"/>
<dbReference type="PROSITE" id="PS51257">
    <property type="entry name" value="PROKAR_LIPOPROTEIN"/>
    <property type="match status" value="1"/>
</dbReference>
<dbReference type="InterPro" id="IPR033985">
    <property type="entry name" value="SusD-like_N"/>
</dbReference>
<name>A0AAX1N689_9BACT</name>
<dbReference type="EMBL" id="CP076132">
    <property type="protein sequence ID" value="QWG01760.1"/>
    <property type="molecule type" value="Genomic_DNA"/>
</dbReference>
<evidence type="ECO:0000313" key="9">
    <source>
        <dbReference type="Proteomes" id="UP000678679"/>
    </source>
</evidence>
<dbReference type="InterPro" id="IPR011990">
    <property type="entry name" value="TPR-like_helical_dom_sf"/>
</dbReference>
<evidence type="ECO:0000256" key="5">
    <source>
        <dbReference type="ARBA" id="ARBA00023237"/>
    </source>
</evidence>
<protein>
    <submittedName>
        <fullName evidence="8">RagB/SusD family nutrient uptake outer membrane protein</fullName>
    </submittedName>
</protein>
<dbReference type="InterPro" id="IPR012944">
    <property type="entry name" value="SusD_RagB_dom"/>
</dbReference>
<dbReference type="Pfam" id="PF07980">
    <property type="entry name" value="SusD_RagB"/>
    <property type="match status" value="1"/>
</dbReference>
<dbReference type="Proteomes" id="UP000678679">
    <property type="component" value="Chromosome 1"/>
</dbReference>
<sequence>MNKKTIYKALIVAVGLLSTGCSDWLTEKNPTQVDNGFVYNTEAGLNTLIVSLYNRERSIIHSSESKDYCVLQVLSDLAVTRGAFNGLQYYNPDMYNPITFEQAETFWKDQYRIIERANGAIESAPNVEMDDLARNQILSEAKVHRAHAYFTLLRLFDNVYLTTTSTTPETALDPDIDYSPASQEEVFELIDSDLDFAIEHLSWEAAVGRHSKSSAAHIRAKSALWQNKYDEAIELTENIIYNSGKALSANTETVFGKNTGVKDVNEALYVMPFDFNLQGNYGGGSKHNVFYMFVPRYYNLDGFALDATQGGRSLSWSAPNNYLLNMYEAGDTRYKDYYRDYLIYNDENSLPSGVQVGDTLKLKIEETDYNNKRISLWKNYDPEMPDDVREGYMDIVKYRLAETYLMAAEAHLKGGSASKGLEFLNAVRTRANATPLTSLDEQAIMDERAMELALEGQRWFYLKRIGKLGSQIRQFAGNDDAHFEGRTNFKDYHSAWPIPQNQIQLMNNFPQNPGY</sequence>
<dbReference type="Gene3D" id="1.25.40.390">
    <property type="match status" value="1"/>
</dbReference>
<dbReference type="KEGG" id="fya:KMW28_19280"/>
<dbReference type="RefSeq" id="WP_169665974.1">
    <property type="nucleotide sequence ID" value="NZ_CP076132.1"/>
</dbReference>
<evidence type="ECO:0000313" key="8">
    <source>
        <dbReference type="EMBL" id="QWG01760.1"/>
    </source>
</evidence>
<accession>A0AAX1N689</accession>
<evidence type="ECO:0000256" key="4">
    <source>
        <dbReference type="ARBA" id="ARBA00023136"/>
    </source>
</evidence>
<keyword evidence="4" id="KW-0472">Membrane</keyword>
<feature type="domain" description="RagB/SusD" evidence="6">
    <location>
        <begin position="267"/>
        <end position="515"/>
    </location>
</feature>
<dbReference type="AlphaFoldDB" id="A0AAX1N689"/>